<evidence type="ECO:0008006" key="5">
    <source>
        <dbReference type="Google" id="ProtNLM"/>
    </source>
</evidence>
<feature type="region of interest" description="Disordered" evidence="1">
    <location>
        <begin position="27"/>
        <end position="59"/>
    </location>
</feature>
<gene>
    <name evidence="3" type="ORF">MtrunA17_Chr2g0313021</name>
</gene>
<sequence length="59" mass="7088">MMYFHYWSLQMILPTFADAQQELQWHKQDPPMGMGTRMSLPVEPWETKHSDHQLRSGQK</sequence>
<organism evidence="3 4">
    <name type="scientific">Medicago truncatula</name>
    <name type="common">Barrel medic</name>
    <name type="synonym">Medicago tribuloides</name>
    <dbReference type="NCBI Taxonomy" id="3880"/>
    <lineage>
        <taxon>Eukaryota</taxon>
        <taxon>Viridiplantae</taxon>
        <taxon>Streptophyta</taxon>
        <taxon>Embryophyta</taxon>
        <taxon>Tracheophyta</taxon>
        <taxon>Spermatophyta</taxon>
        <taxon>Magnoliopsida</taxon>
        <taxon>eudicotyledons</taxon>
        <taxon>Gunneridae</taxon>
        <taxon>Pentapetalae</taxon>
        <taxon>rosids</taxon>
        <taxon>fabids</taxon>
        <taxon>Fabales</taxon>
        <taxon>Fabaceae</taxon>
        <taxon>Papilionoideae</taxon>
        <taxon>50 kb inversion clade</taxon>
        <taxon>NPAAA clade</taxon>
        <taxon>Hologalegina</taxon>
        <taxon>IRL clade</taxon>
        <taxon>Trifolieae</taxon>
        <taxon>Medicago</taxon>
    </lineage>
</organism>
<protein>
    <recommendedName>
        <fullName evidence="5">Transmembrane protein</fullName>
    </recommendedName>
</protein>
<feature type="compositionally biased region" description="Basic and acidic residues" evidence="1">
    <location>
        <begin position="45"/>
        <end position="59"/>
    </location>
</feature>
<feature type="signal peptide" evidence="2">
    <location>
        <begin position="1"/>
        <end position="19"/>
    </location>
</feature>
<comment type="caution">
    <text evidence="3">The sequence shown here is derived from an EMBL/GenBank/DDBJ whole genome shotgun (WGS) entry which is preliminary data.</text>
</comment>
<proteinExistence type="predicted"/>
<dbReference type="AlphaFoldDB" id="A0A396JE21"/>
<evidence type="ECO:0000313" key="3">
    <source>
        <dbReference type="EMBL" id="RHN74685.1"/>
    </source>
</evidence>
<name>A0A396JE21_MEDTR</name>
<feature type="chain" id="PRO_5017304919" description="Transmembrane protein" evidence="2">
    <location>
        <begin position="20"/>
        <end position="59"/>
    </location>
</feature>
<keyword evidence="2" id="KW-0732">Signal</keyword>
<reference evidence="4" key="1">
    <citation type="journal article" date="2018" name="Nat. Plants">
        <title>Whole-genome landscape of Medicago truncatula symbiotic genes.</title>
        <authorList>
            <person name="Pecrix Y."/>
            <person name="Staton S.E."/>
            <person name="Sallet E."/>
            <person name="Lelandais-Briere C."/>
            <person name="Moreau S."/>
            <person name="Carrere S."/>
            <person name="Blein T."/>
            <person name="Jardinaud M.F."/>
            <person name="Latrasse D."/>
            <person name="Zouine M."/>
            <person name="Zahm M."/>
            <person name="Kreplak J."/>
            <person name="Mayjonade B."/>
            <person name="Satge C."/>
            <person name="Perez M."/>
            <person name="Cauet S."/>
            <person name="Marande W."/>
            <person name="Chantry-Darmon C."/>
            <person name="Lopez-Roques C."/>
            <person name="Bouchez O."/>
            <person name="Berard A."/>
            <person name="Debelle F."/>
            <person name="Munos S."/>
            <person name="Bendahmane A."/>
            <person name="Berges H."/>
            <person name="Niebel A."/>
            <person name="Buitink J."/>
            <person name="Frugier F."/>
            <person name="Benhamed M."/>
            <person name="Crespi M."/>
            <person name="Gouzy J."/>
            <person name="Gamas P."/>
        </authorList>
    </citation>
    <scope>NUCLEOTIDE SEQUENCE [LARGE SCALE GENOMIC DNA]</scope>
    <source>
        <strain evidence="4">cv. Jemalong A17</strain>
    </source>
</reference>
<dbReference type="Gramene" id="rna10792">
    <property type="protein sequence ID" value="RHN74685.1"/>
    <property type="gene ID" value="gene10792"/>
</dbReference>
<evidence type="ECO:0000256" key="1">
    <source>
        <dbReference type="SAM" id="MobiDB-lite"/>
    </source>
</evidence>
<dbReference type="Proteomes" id="UP000265566">
    <property type="component" value="Chromosome 2"/>
</dbReference>
<accession>A0A396JE21</accession>
<evidence type="ECO:0000256" key="2">
    <source>
        <dbReference type="SAM" id="SignalP"/>
    </source>
</evidence>
<evidence type="ECO:0000313" key="4">
    <source>
        <dbReference type="Proteomes" id="UP000265566"/>
    </source>
</evidence>
<dbReference type="EMBL" id="PSQE01000002">
    <property type="protein sequence ID" value="RHN74685.1"/>
    <property type="molecule type" value="Genomic_DNA"/>
</dbReference>